<evidence type="ECO:0000313" key="2">
    <source>
        <dbReference type="EMBL" id="MFC4363392.1"/>
    </source>
</evidence>
<comment type="caution">
    <text evidence="2">The sequence shown here is derived from an EMBL/GenBank/DDBJ whole genome shotgun (WGS) entry which is preliminary data.</text>
</comment>
<dbReference type="Proteomes" id="UP001595840">
    <property type="component" value="Unassembled WGS sequence"/>
</dbReference>
<name>A0ABV8V8E3_9GAMM</name>
<feature type="domain" description="YagK/YfjJ C-terminal" evidence="1">
    <location>
        <begin position="42"/>
        <end position="172"/>
    </location>
</feature>
<proteinExistence type="predicted"/>
<dbReference type="EMBL" id="JBHSCX010000020">
    <property type="protein sequence ID" value="MFC4363392.1"/>
    <property type="molecule type" value="Genomic_DNA"/>
</dbReference>
<gene>
    <name evidence="2" type="ORF">ACFOX3_13840</name>
</gene>
<organism evidence="2 3">
    <name type="scientific">Simiduia curdlanivorans</name>
    <dbReference type="NCBI Taxonomy" id="1492769"/>
    <lineage>
        <taxon>Bacteria</taxon>
        <taxon>Pseudomonadati</taxon>
        <taxon>Pseudomonadota</taxon>
        <taxon>Gammaproteobacteria</taxon>
        <taxon>Cellvibrionales</taxon>
        <taxon>Cellvibrionaceae</taxon>
        <taxon>Simiduia</taxon>
    </lineage>
</organism>
<dbReference type="InterPro" id="IPR057271">
    <property type="entry name" value="YagK_YfjJ_C"/>
</dbReference>
<dbReference type="RefSeq" id="WP_290261152.1">
    <property type="nucleotide sequence ID" value="NZ_JAUFQG010000004.1"/>
</dbReference>
<protein>
    <submittedName>
        <fullName evidence="2">Inovirus-type Gp2 protein</fullName>
    </submittedName>
</protein>
<evidence type="ECO:0000259" key="1">
    <source>
        <dbReference type="Pfam" id="PF11726"/>
    </source>
</evidence>
<accession>A0ABV8V8E3</accession>
<sequence length="193" mass="22810">MKYISYADYIAVGERIWQVNSKPSGIYTAILKRFVGQLEAMLSHHSRVLVVRVDLREYSKYPDNNRVSTFLARLIAHLKRHYDTKRIAYGWVRELEKAKQQHYHAFLVLDGHKVNRAHYINQKCREIWSFMDGSQYTPANCYYHFHRDDQLKQQAAIYRISYLAKGRGKGYRPEQTKDYAASRISMKSIGDQK</sequence>
<evidence type="ECO:0000313" key="3">
    <source>
        <dbReference type="Proteomes" id="UP001595840"/>
    </source>
</evidence>
<reference evidence="3" key="1">
    <citation type="journal article" date="2019" name="Int. J. Syst. Evol. Microbiol.">
        <title>The Global Catalogue of Microorganisms (GCM) 10K type strain sequencing project: providing services to taxonomists for standard genome sequencing and annotation.</title>
        <authorList>
            <consortium name="The Broad Institute Genomics Platform"/>
            <consortium name="The Broad Institute Genome Sequencing Center for Infectious Disease"/>
            <person name="Wu L."/>
            <person name="Ma J."/>
        </authorList>
    </citation>
    <scope>NUCLEOTIDE SEQUENCE [LARGE SCALE GENOMIC DNA]</scope>
    <source>
        <strain evidence="3">CECT 8570</strain>
    </source>
</reference>
<dbReference type="Pfam" id="PF11726">
    <property type="entry name" value="YagK_YfjJ_C"/>
    <property type="match status" value="1"/>
</dbReference>
<keyword evidence="3" id="KW-1185">Reference proteome</keyword>